<dbReference type="EMBL" id="AMYB01000002">
    <property type="protein sequence ID" value="OAD07080.1"/>
    <property type="molecule type" value="Genomic_DNA"/>
</dbReference>
<reference evidence="2 3" key="1">
    <citation type="submission" date="2015-06" db="EMBL/GenBank/DDBJ databases">
        <title>Expansion of signal transduction pathways in fungi by whole-genome duplication.</title>
        <authorList>
            <consortium name="DOE Joint Genome Institute"/>
            <person name="Corrochano L.M."/>
            <person name="Kuo A."/>
            <person name="Marcet-Houben M."/>
            <person name="Polaino S."/>
            <person name="Salamov A."/>
            <person name="Villalobos J.M."/>
            <person name="Alvarez M.I."/>
            <person name="Avalos J."/>
            <person name="Benito E.P."/>
            <person name="Benoit I."/>
            <person name="Burger G."/>
            <person name="Camino L.P."/>
            <person name="Canovas D."/>
            <person name="Cerda-Olmedo E."/>
            <person name="Cheng J.-F."/>
            <person name="Dominguez A."/>
            <person name="Elias M."/>
            <person name="Eslava A.P."/>
            <person name="Glaser F."/>
            <person name="Grimwood J."/>
            <person name="Gutierrez G."/>
            <person name="Heitman J."/>
            <person name="Henrissat B."/>
            <person name="Iturriaga E.A."/>
            <person name="Lang B.F."/>
            <person name="Lavin J.L."/>
            <person name="Lee S."/>
            <person name="Li W."/>
            <person name="Lindquist E."/>
            <person name="Lopez-Garcia S."/>
            <person name="Luque E.M."/>
            <person name="Marcos A.T."/>
            <person name="Martin J."/>
            <person name="Mccluskey K."/>
            <person name="Medina H.R."/>
            <person name="Miralles-Duran A."/>
            <person name="Miyazaki A."/>
            <person name="Munoz-Torres E."/>
            <person name="Oguiza J.A."/>
            <person name="Ohm R."/>
            <person name="Olmedo M."/>
            <person name="Orejas M."/>
            <person name="Ortiz-Castellanos L."/>
            <person name="Pisabarro A.G."/>
            <person name="Rodriguez-Romero J."/>
            <person name="Ruiz-Herrera J."/>
            <person name="Ruiz-Vazquez R."/>
            <person name="Sanz C."/>
            <person name="Schackwitz W."/>
            <person name="Schmutz J."/>
            <person name="Shahriari M."/>
            <person name="Shelest E."/>
            <person name="Silva-Franco F."/>
            <person name="Soanes D."/>
            <person name="Syed K."/>
            <person name="Tagua V.G."/>
            <person name="Talbot N.J."/>
            <person name="Thon M."/>
            <person name="De Vries R.P."/>
            <person name="Wiebenga A."/>
            <person name="Yadav J.S."/>
            <person name="Braun E.L."/>
            <person name="Baker S."/>
            <person name="Garre V."/>
            <person name="Horwitz B."/>
            <person name="Torres-Martinez S."/>
            <person name="Idnurm A."/>
            <person name="Herrera-Estrella A."/>
            <person name="Gabaldon T."/>
            <person name="Grigoriev I.V."/>
        </authorList>
    </citation>
    <scope>NUCLEOTIDE SEQUENCE [LARGE SCALE GENOMIC DNA]</scope>
    <source>
        <strain evidence="2 3">CBS 277.49</strain>
    </source>
</reference>
<feature type="signal peptide" evidence="1">
    <location>
        <begin position="1"/>
        <end position="26"/>
    </location>
</feature>
<gene>
    <name evidence="2" type="ORF">MUCCIDRAFT_155468</name>
</gene>
<dbReference type="AlphaFoldDB" id="A0A162R0B8"/>
<name>A0A162R0B8_MUCCL</name>
<dbReference type="VEuPathDB" id="FungiDB:MUCCIDRAFT_155468"/>
<evidence type="ECO:0000313" key="2">
    <source>
        <dbReference type="EMBL" id="OAD07080.1"/>
    </source>
</evidence>
<evidence type="ECO:0000256" key="1">
    <source>
        <dbReference type="SAM" id="SignalP"/>
    </source>
</evidence>
<accession>A0A162R0B8</accession>
<evidence type="ECO:0000313" key="3">
    <source>
        <dbReference type="Proteomes" id="UP000077051"/>
    </source>
</evidence>
<feature type="chain" id="PRO_5007838794" evidence="1">
    <location>
        <begin position="27"/>
        <end position="94"/>
    </location>
</feature>
<keyword evidence="3" id="KW-1185">Reference proteome</keyword>
<dbReference type="OrthoDB" id="2280230at2759"/>
<dbReference type="Proteomes" id="UP000077051">
    <property type="component" value="Unassembled WGS sequence"/>
</dbReference>
<keyword evidence="1" id="KW-0732">Signal</keyword>
<protein>
    <submittedName>
        <fullName evidence="2">Uncharacterized protein</fullName>
    </submittedName>
</protein>
<sequence>MVQNSLILSAIALLGLSHMMLGGVEAAPSVDAARQLFGKVYNSHRLYNTNVLVDEGADMNATAAGNSSCPVEISNSTLDAVSSLSISKSVLGSH</sequence>
<organism evidence="2 3">
    <name type="scientific">Mucor lusitanicus CBS 277.49</name>
    <dbReference type="NCBI Taxonomy" id="747725"/>
    <lineage>
        <taxon>Eukaryota</taxon>
        <taxon>Fungi</taxon>
        <taxon>Fungi incertae sedis</taxon>
        <taxon>Mucoromycota</taxon>
        <taxon>Mucoromycotina</taxon>
        <taxon>Mucoromycetes</taxon>
        <taxon>Mucorales</taxon>
        <taxon>Mucorineae</taxon>
        <taxon>Mucoraceae</taxon>
        <taxon>Mucor</taxon>
    </lineage>
</organism>
<dbReference type="STRING" id="747725.A0A162R0B8"/>
<comment type="caution">
    <text evidence="2">The sequence shown here is derived from an EMBL/GenBank/DDBJ whole genome shotgun (WGS) entry which is preliminary data.</text>
</comment>
<proteinExistence type="predicted"/>